<dbReference type="InterPro" id="IPR056546">
    <property type="entry name" value="MreB_MamK-like"/>
</dbReference>
<evidence type="ECO:0000313" key="7">
    <source>
        <dbReference type="EMBL" id="PIS23462.1"/>
    </source>
</evidence>
<feature type="binding site" evidence="6">
    <location>
        <begin position="11"/>
        <end position="13"/>
    </location>
    <ligand>
        <name>ATP</name>
        <dbReference type="ChEBI" id="CHEBI:30616"/>
    </ligand>
</feature>
<comment type="subcellular location">
    <subcellularLocation>
        <location evidence="6">Cytoplasm</location>
    </subcellularLocation>
    <text evidence="6">Membrane-associated.</text>
</comment>
<comment type="caution">
    <text evidence="6">Lacks conserved residue(s) required for the propagation of feature annotation.</text>
</comment>
<feature type="binding site" evidence="6">
    <location>
        <begin position="155"/>
        <end position="157"/>
    </location>
    <ligand>
        <name>ATP</name>
        <dbReference type="ChEBI" id="CHEBI:30616"/>
    </ligand>
</feature>
<comment type="subunit">
    <text evidence="6">Forms polymers.</text>
</comment>
<dbReference type="GO" id="GO:0005737">
    <property type="term" value="C:cytoplasm"/>
    <property type="evidence" value="ECO:0007669"/>
    <property type="project" value="UniProtKB-SubCell"/>
</dbReference>
<feature type="binding site" evidence="6">
    <location>
        <begin position="203"/>
        <end position="206"/>
    </location>
    <ligand>
        <name>ATP</name>
        <dbReference type="ChEBI" id="CHEBI:30616"/>
    </ligand>
</feature>
<evidence type="ECO:0000256" key="5">
    <source>
        <dbReference type="ARBA" id="ARBA00023458"/>
    </source>
</evidence>
<dbReference type="EMBL" id="PEYT01000001">
    <property type="protein sequence ID" value="PIS23462.1"/>
    <property type="molecule type" value="Genomic_DNA"/>
</dbReference>
<keyword evidence="1 6" id="KW-0963">Cytoplasm</keyword>
<name>A0A2H0XEZ8_UNCKA</name>
<keyword evidence="2 6" id="KW-0547">Nucleotide-binding</keyword>
<dbReference type="InterPro" id="IPR043129">
    <property type="entry name" value="ATPase_NBD"/>
</dbReference>
<dbReference type="NCBIfam" id="TIGR00904">
    <property type="entry name" value="mreB"/>
    <property type="match status" value="1"/>
</dbReference>
<dbReference type="Gene3D" id="3.30.420.40">
    <property type="match status" value="3"/>
</dbReference>
<dbReference type="NCBIfam" id="NF010539">
    <property type="entry name" value="PRK13927.1"/>
    <property type="match status" value="1"/>
</dbReference>
<evidence type="ECO:0000256" key="6">
    <source>
        <dbReference type="HAMAP-Rule" id="MF_02207"/>
    </source>
</evidence>
<dbReference type="GO" id="GO:0000902">
    <property type="term" value="P:cell morphogenesis"/>
    <property type="evidence" value="ECO:0007669"/>
    <property type="project" value="InterPro"/>
</dbReference>
<evidence type="ECO:0000313" key="8">
    <source>
        <dbReference type="Proteomes" id="UP000230340"/>
    </source>
</evidence>
<evidence type="ECO:0000256" key="2">
    <source>
        <dbReference type="ARBA" id="ARBA00022741"/>
    </source>
</evidence>
<keyword evidence="3 6" id="KW-0067">ATP-binding</keyword>
<evidence type="ECO:0000256" key="4">
    <source>
        <dbReference type="ARBA" id="ARBA00022960"/>
    </source>
</evidence>
<dbReference type="PANTHER" id="PTHR42749">
    <property type="entry name" value="CELL SHAPE-DETERMINING PROTEIN MREB"/>
    <property type="match status" value="1"/>
</dbReference>
<gene>
    <name evidence="6" type="primary">mreB</name>
    <name evidence="7" type="ORF">COT49_00010</name>
</gene>
<comment type="caution">
    <text evidence="7">The sequence shown here is derived from an EMBL/GenBank/DDBJ whole genome shotgun (WGS) entry which is preliminary data.</text>
</comment>
<dbReference type="Proteomes" id="UP000230340">
    <property type="component" value="Unassembled WGS sequence"/>
</dbReference>
<evidence type="ECO:0000256" key="3">
    <source>
        <dbReference type="ARBA" id="ARBA00022840"/>
    </source>
</evidence>
<evidence type="ECO:0000256" key="1">
    <source>
        <dbReference type="ARBA" id="ARBA00022490"/>
    </source>
</evidence>
<dbReference type="PANTHER" id="PTHR42749:SF1">
    <property type="entry name" value="CELL SHAPE-DETERMINING PROTEIN MREB"/>
    <property type="match status" value="1"/>
</dbReference>
<dbReference type="SUPFAM" id="SSF53067">
    <property type="entry name" value="Actin-like ATPase domain"/>
    <property type="match status" value="2"/>
</dbReference>
<accession>A0A2H0XEZ8</accession>
<reference evidence="8" key="1">
    <citation type="submission" date="2017-09" db="EMBL/GenBank/DDBJ databases">
        <title>Depth-based differentiation of microbial function through sediment-hosted aquifers and enrichment of novel symbionts in the deep terrestrial subsurface.</title>
        <authorList>
            <person name="Probst A.J."/>
            <person name="Ladd B."/>
            <person name="Jarett J.K."/>
            <person name="Geller-Mcgrath D.E."/>
            <person name="Sieber C.M.K."/>
            <person name="Emerson J.B."/>
            <person name="Anantharaman K."/>
            <person name="Thomas B.C."/>
            <person name="Malmstrom R."/>
            <person name="Stieglmeier M."/>
            <person name="Klingl A."/>
            <person name="Woyke T."/>
            <person name="Ryan C.M."/>
            <person name="Banfield J.F."/>
        </authorList>
    </citation>
    <scope>NUCLEOTIDE SEQUENCE [LARGE SCALE GENOMIC DNA]</scope>
</reference>
<dbReference type="GO" id="GO:0008360">
    <property type="term" value="P:regulation of cell shape"/>
    <property type="evidence" value="ECO:0007669"/>
    <property type="project" value="UniProtKB-UniRule"/>
</dbReference>
<dbReference type="AlphaFoldDB" id="A0A2H0XEZ8"/>
<dbReference type="HAMAP" id="MF_02207">
    <property type="entry name" value="MreB"/>
    <property type="match status" value="1"/>
</dbReference>
<dbReference type="InterPro" id="IPR004753">
    <property type="entry name" value="MreB"/>
</dbReference>
<sequence length="333" mass="35012">MSKKIAIDLGTANSVVLVIGEGIVINEPTVVAVSADDRKVLAVGNAAKEMLGKTPESIEAIKPLKDGVIADYVITEAMLHYFLDRSGGRIRFVKPEVMIAVPAGVSSVESRAVLEAALSAGARMAYLIPEPLAAAIGADLPIGDASGNMIINSGGGTTETAVITLGGIVVSGSARVAGNQLDETIAAYIRKKYSLLVGENTAEEVKISIGSALPLPKELEMEVKGRDTISGLPRTIIIRSSEVVNAIEPTLKEMVTEVKKVLEKTPPEIVGDIIDKGIVMSGGTAKLRNIDKFITKETGLPAHVADDPLLCVVKGVATALENLELFEKSIIRR</sequence>
<protein>
    <recommendedName>
        <fullName evidence="6">Cell shape-determining protein MreB</fullName>
    </recommendedName>
</protein>
<comment type="similarity">
    <text evidence="5 6">Belongs to the FtsA/MreB family.</text>
</comment>
<dbReference type="GO" id="GO:0005524">
    <property type="term" value="F:ATP binding"/>
    <property type="evidence" value="ECO:0007669"/>
    <property type="project" value="UniProtKB-KW"/>
</dbReference>
<proteinExistence type="inferred from homology"/>
<dbReference type="CDD" id="cd10225">
    <property type="entry name" value="ASKHA_NBD_MreB-like"/>
    <property type="match status" value="1"/>
</dbReference>
<comment type="function">
    <text evidence="6">Forms membrane-associated dynamic filaments that are essential for cell shape determination. Acts by regulating cell wall synthesis and cell elongation, and thus cell shape. A feedback loop between cell geometry and MreB localization may maintain elongated cell shape by targeting cell wall growth to regions of negative cell wall curvature.</text>
</comment>
<keyword evidence="4 6" id="KW-0133">Cell shape</keyword>
<dbReference type="PRINTS" id="PR01652">
    <property type="entry name" value="SHAPEPROTEIN"/>
</dbReference>
<dbReference type="Pfam" id="PF06723">
    <property type="entry name" value="MreB_Mbl"/>
    <property type="match status" value="1"/>
</dbReference>
<organism evidence="7 8">
    <name type="scientific">candidate division WWE3 bacterium CG08_land_8_20_14_0_20_40_13</name>
    <dbReference type="NCBI Taxonomy" id="1975084"/>
    <lineage>
        <taxon>Bacteria</taxon>
        <taxon>Katanobacteria</taxon>
    </lineage>
</organism>